<accession>A0ABR8MA87</accession>
<gene>
    <name evidence="1" type="ORF">IEW27_21550</name>
</gene>
<organism evidence="1 2">
    <name type="scientific">Chryseobacterium muglaense</name>
    <dbReference type="NCBI Taxonomy" id="2893752"/>
    <lineage>
        <taxon>Bacteria</taxon>
        <taxon>Pseudomonadati</taxon>
        <taxon>Bacteroidota</taxon>
        <taxon>Flavobacteriia</taxon>
        <taxon>Flavobacteriales</taxon>
        <taxon>Weeksellaceae</taxon>
        <taxon>Chryseobacterium group</taxon>
        <taxon>Chryseobacterium</taxon>
    </lineage>
</organism>
<evidence type="ECO:0008006" key="3">
    <source>
        <dbReference type="Google" id="ProtNLM"/>
    </source>
</evidence>
<keyword evidence="2" id="KW-1185">Reference proteome</keyword>
<sequence length="290" mass="33937">MKNILIYFTILFLFIVSCKGQDKDVKINDNQKAEIYSAKCQNEYSTGEKVSTRNKNWSLRKKDIDEIMKLSSEITENERHFSYPVTPCNIDVKNYSYKGKKYNMQINGGSYLSLFDGQKIIILGCDLPNCKKYFLRPKENMNEEEDSSLFQNNSNKSTATKNYKIDLNQNNIQDVLLVEKKDTGYTLKAQIDNQIIFNKTFECDFIEIETNTKNNQKFNLILEYADQYQKTFRKIVFPVFYKNNDLFIEKVFIATLGTNAKTGNEEWVNKEIIEKYLLKNIDVDSLILKS</sequence>
<dbReference type="EMBL" id="JACXXP010000055">
    <property type="protein sequence ID" value="MBD3907159.1"/>
    <property type="molecule type" value="Genomic_DNA"/>
</dbReference>
<name>A0ABR8MA87_9FLAO</name>
<dbReference type="PROSITE" id="PS51257">
    <property type="entry name" value="PROKAR_LIPOPROTEIN"/>
    <property type="match status" value="1"/>
</dbReference>
<evidence type="ECO:0000313" key="2">
    <source>
        <dbReference type="Proteomes" id="UP000603715"/>
    </source>
</evidence>
<evidence type="ECO:0000313" key="1">
    <source>
        <dbReference type="EMBL" id="MBD3907159.1"/>
    </source>
</evidence>
<comment type="caution">
    <text evidence="1">The sequence shown here is derived from an EMBL/GenBank/DDBJ whole genome shotgun (WGS) entry which is preliminary data.</text>
</comment>
<dbReference type="RefSeq" id="WP_191181508.1">
    <property type="nucleotide sequence ID" value="NZ_JACXXP010000055.1"/>
</dbReference>
<dbReference type="Proteomes" id="UP000603715">
    <property type="component" value="Unassembled WGS sequence"/>
</dbReference>
<proteinExistence type="predicted"/>
<reference evidence="2" key="1">
    <citation type="submission" date="2023-07" db="EMBL/GenBank/DDBJ databases">
        <title>Description of novel Chryseobacterium sp. strain C-2.</title>
        <authorList>
            <person name="Saticioglu I.B."/>
        </authorList>
    </citation>
    <scope>NUCLEOTIDE SEQUENCE [LARGE SCALE GENOMIC DNA]</scope>
    <source>
        <strain evidence="2">C-2</strain>
    </source>
</reference>
<protein>
    <recommendedName>
        <fullName evidence="3">Lipoprotein</fullName>
    </recommendedName>
</protein>